<dbReference type="PANTHER" id="PTHR10192">
    <property type="entry name" value="MOLYBDOPTERIN BIOSYNTHESIS PROTEIN"/>
    <property type="match status" value="1"/>
</dbReference>
<dbReference type="Pfam" id="PF03453">
    <property type="entry name" value="MoeA_N"/>
    <property type="match status" value="1"/>
</dbReference>
<dbReference type="NCBIfam" id="NF011068">
    <property type="entry name" value="PRK14498.1"/>
    <property type="match status" value="1"/>
</dbReference>
<dbReference type="Pfam" id="PF12727">
    <property type="entry name" value="PBP_like"/>
    <property type="match status" value="1"/>
</dbReference>
<comment type="pathway">
    <text evidence="3 10">Cofactor biosynthesis; molybdopterin biosynthesis.</text>
</comment>
<dbReference type="SUPFAM" id="SSF53218">
    <property type="entry name" value="Molybdenum cofactor biosynthesis proteins"/>
    <property type="match status" value="1"/>
</dbReference>
<dbReference type="InterPro" id="IPR008284">
    <property type="entry name" value="MoCF_biosynth_CS"/>
</dbReference>
<dbReference type="InterPro" id="IPR036135">
    <property type="entry name" value="MoeA_linker/N_sf"/>
</dbReference>
<comment type="catalytic activity">
    <reaction evidence="9">
        <text>adenylyl-molybdopterin + molybdate = Mo-molybdopterin + AMP + H(+)</text>
        <dbReference type="Rhea" id="RHEA:35047"/>
        <dbReference type="ChEBI" id="CHEBI:15378"/>
        <dbReference type="ChEBI" id="CHEBI:36264"/>
        <dbReference type="ChEBI" id="CHEBI:62727"/>
        <dbReference type="ChEBI" id="CHEBI:71302"/>
        <dbReference type="ChEBI" id="CHEBI:456215"/>
        <dbReference type="EC" id="2.10.1.1"/>
    </reaction>
</comment>
<evidence type="ECO:0000259" key="11">
    <source>
        <dbReference type="SMART" id="SM00852"/>
    </source>
</evidence>
<dbReference type="Proteomes" id="UP000176244">
    <property type="component" value="Unassembled WGS sequence"/>
</dbReference>
<protein>
    <recommendedName>
        <fullName evidence="6 10">Molybdopterin molybdenumtransferase</fullName>
        <ecNumber evidence="5 10">2.10.1.1</ecNumber>
    </recommendedName>
</protein>
<evidence type="ECO:0000256" key="8">
    <source>
        <dbReference type="ARBA" id="ARBA00023150"/>
    </source>
</evidence>
<reference evidence="12 13" key="1">
    <citation type="submission" date="2015-09" db="EMBL/GenBank/DDBJ databases">
        <title>Genome sequence of Acetobacterium wieringae DSM 1911.</title>
        <authorList>
            <person name="Poehlein A."/>
            <person name="Bengelsdorf F.R."/>
            <person name="Schiel-Bengelsdorf B."/>
            <person name="Duerre P."/>
            <person name="Daniel R."/>
        </authorList>
    </citation>
    <scope>NUCLEOTIDE SEQUENCE [LARGE SCALE GENOMIC DNA]</scope>
    <source>
        <strain evidence="12 13">DSM 1911</strain>
    </source>
</reference>
<dbReference type="InterPro" id="IPR001453">
    <property type="entry name" value="MoaB/Mog_dom"/>
</dbReference>
<dbReference type="NCBIfam" id="TIGR00177">
    <property type="entry name" value="molyb_syn"/>
    <property type="match status" value="1"/>
</dbReference>
<feature type="domain" description="MoaB/Mog" evidence="11">
    <location>
        <begin position="186"/>
        <end position="323"/>
    </location>
</feature>
<dbReference type="Gene3D" id="3.40.190.10">
    <property type="entry name" value="Periplasmic binding protein-like II"/>
    <property type="match status" value="1"/>
</dbReference>
<dbReference type="Gene3D" id="2.170.190.11">
    <property type="entry name" value="Molybdopterin biosynthesis moea protein, domain 3"/>
    <property type="match status" value="1"/>
</dbReference>
<dbReference type="InterPro" id="IPR036425">
    <property type="entry name" value="MoaB/Mog-like_dom_sf"/>
</dbReference>
<keyword evidence="10 12" id="KW-0808">Transferase</keyword>
<dbReference type="SUPFAM" id="SSF63867">
    <property type="entry name" value="MoeA C-terminal domain-like"/>
    <property type="match status" value="1"/>
</dbReference>
<dbReference type="RefSeq" id="WP_070372779.1">
    <property type="nucleotide sequence ID" value="NZ_LKEU01000050.1"/>
</dbReference>
<dbReference type="STRING" id="52694.ACWI_35520"/>
<name>A0A1F2PDD0_9FIRM</name>
<dbReference type="AlphaFoldDB" id="A0A1F2PDD0"/>
<dbReference type="SUPFAM" id="SSF53850">
    <property type="entry name" value="Periplasmic binding protein-like II"/>
    <property type="match status" value="1"/>
</dbReference>
<dbReference type="InterPro" id="IPR024370">
    <property type="entry name" value="PBP_domain"/>
</dbReference>
<dbReference type="InterPro" id="IPR005110">
    <property type="entry name" value="MoeA_linker/N"/>
</dbReference>
<evidence type="ECO:0000256" key="1">
    <source>
        <dbReference type="ARBA" id="ARBA00002901"/>
    </source>
</evidence>
<comment type="function">
    <text evidence="1 10">Catalyzes the insertion of molybdate into adenylated molybdopterin with the concomitant release of AMP.</text>
</comment>
<evidence type="ECO:0000256" key="4">
    <source>
        <dbReference type="ARBA" id="ARBA00010763"/>
    </source>
</evidence>
<evidence type="ECO:0000313" key="13">
    <source>
        <dbReference type="Proteomes" id="UP000176244"/>
    </source>
</evidence>
<keyword evidence="7 10" id="KW-0500">Molybdenum</keyword>
<dbReference type="Gene3D" id="3.40.980.10">
    <property type="entry name" value="MoaB/Mog-like domain"/>
    <property type="match status" value="1"/>
</dbReference>
<dbReference type="CDD" id="cd00887">
    <property type="entry name" value="MoeA"/>
    <property type="match status" value="1"/>
</dbReference>
<evidence type="ECO:0000256" key="3">
    <source>
        <dbReference type="ARBA" id="ARBA00005046"/>
    </source>
</evidence>
<dbReference type="Pfam" id="PF03454">
    <property type="entry name" value="MoeA_C"/>
    <property type="match status" value="1"/>
</dbReference>
<dbReference type="OrthoDB" id="9804758at2"/>
<evidence type="ECO:0000313" key="12">
    <source>
        <dbReference type="EMBL" id="OFV69014.1"/>
    </source>
</evidence>
<evidence type="ECO:0000256" key="10">
    <source>
        <dbReference type="RuleBase" id="RU365090"/>
    </source>
</evidence>
<dbReference type="UniPathway" id="UPA00344"/>
<dbReference type="GO" id="GO:0046872">
    <property type="term" value="F:metal ion binding"/>
    <property type="evidence" value="ECO:0007669"/>
    <property type="project" value="UniProtKB-UniRule"/>
</dbReference>
<evidence type="ECO:0000256" key="9">
    <source>
        <dbReference type="ARBA" id="ARBA00047317"/>
    </source>
</evidence>
<dbReference type="InterPro" id="IPR038987">
    <property type="entry name" value="MoeA-like"/>
</dbReference>
<evidence type="ECO:0000256" key="5">
    <source>
        <dbReference type="ARBA" id="ARBA00013269"/>
    </source>
</evidence>
<dbReference type="PROSITE" id="PS01079">
    <property type="entry name" value="MOCF_BIOSYNTHESIS_2"/>
    <property type="match status" value="1"/>
</dbReference>
<comment type="function">
    <text evidence="2">May be involved in the biosynthesis of molybdopterin.</text>
</comment>
<dbReference type="FunFam" id="2.40.340.10:FF:000005">
    <property type="entry name" value="Molybdopterin molybdenumtransferase MoeA"/>
    <property type="match status" value="1"/>
</dbReference>
<dbReference type="Gene3D" id="2.40.340.10">
    <property type="entry name" value="MoeA, C-terminal, domain IV"/>
    <property type="match status" value="1"/>
</dbReference>
<comment type="caution">
    <text evidence="12">The sequence shown here is derived from an EMBL/GenBank/DDBJ whole genome shotgun (WGS) entry which is preliminary data.</text>
</comment>
<dbReference type="Gene3D" id="3.90.105.10">
    <property type="entry name" value="Molybdopterin biosynthesis moea protein, domain 2"/>
    <property type="match status" value="1"/>
</dbReference>
<dbReference type="GO" id="GO:0061599">
    <property type="term" value="F:molybdopterin molybdotransferase activity"/>
    <property type="evidence" value="ECO:0007669"/>
    <property type="project" value="UniProtKB-UniRule"/>
</dbReference>
<dbReference type="GO" id="GO:0005829">
    <property type="term" value="C:cytosol"/>
    <property type="evidence" value="ECO:0007669"/>
    <property type="project" value="TreeGrafter"/>
</dbReference>
<dbReference type="EC" id="2.10.1.1" evidence="5 10"/>
<keyword evidence="8 10" id="KW-0501">Molybdenum cofactor biosynthesis</keyword>
<dbReference type="InterPro" id="IPR005111">
    <property type="entry name" value="MoeA_C_domain_IV"/>
</dbReference>
<keyword evidence="10" id="KW-0460">Magnesium</keyword>
<dbReference type="SUPFAM" id="SSF63882">
    <property type="entry name" value="MoeA N-terminal region -like"/>
    <property type="match status" value="1"/>
</dbReference>
<dbReference type="SMART" id="SM00852">
    <property type="entry name" value="MoCF_biosynth"/>
    <property type="match status" value="1"/>
</dbReference>
<dbReference type="Pfam" id="PF00994">
    <property type="entry name" value="MoCF_biosynth"/>
    <property type="match status" value="1"/>
</dbReference>
<proteinExistence type="inferred from homology"/>
<accession>A0A1F2PDD0</accession>
<comment type="cofactor">
    <cofactor evidence="10">
        <name>Mg(2+)</name>
        <dbReference type="ChEBI" id="CHEBI:18420"/>
    </cofactor>
</comment>
<organism evidence="12 13">
    <name type="scientific">Acetobacterium wieringae</name>
    <dbReference type="NCBI Taxonomy" id="52694"/>
    <lineage>
        <taxon>Bacteria</taxon>
        <taxon>Bacillati</taxon>
        <taxon>Bacillota</taxon>
        <taxon>Clostridia</taxon>
        <taxon>Eubacteriales</taxon>
        <taxon>Eubacteriaceae</taxon>
        <taxon>Acetobacterium</taxon>
    </lineage>
</organism>
<dbReference type="PANTHER" id="PTHR10192:SF16">
    <property type="entry name" value="MOLYBDOPTERIN MOLYBDENUMTRANSFERASE"/>
    <property type="match status" value="1"/>
</dbReference>
<evidence type="ECO:0000256" key="7">
    <source>
        <dbReference type="ARBA" id="ARBA00022505"/>
    </source>
</evidence>
<sequence length="646" mass="70811">MNTENTGKKDERNLYLKNEDLNLAVTKYLALLSFAEAHQKGRVLPVIEAQGWVTKEPVFAKISSPYYNASAMDGICVEAMAMIGVDERHPRTLIKGSDFNFVDTGDVIADPYNAVVMIEDVIIKSDNEVSINNPVSLWQNVRPIGEDIVAGELIIPAFHRVRPIDLGALLAGGITEIEVMDKPRVGIIPTGTELVEAGEAMAVGKIIDSNTHMFAGLVKEYGGKARRYPTVQDDYEVIKKAIIKAVDENDVVLISAGSSAGTEDYTRKLIAELGEVVVHGVAIKPGKPVVLGMIQGKPVIGIPGYPVSAYFVFESFVKPVILAFNHQILTEGVTIKAVLSKRLMSSLKYLEFVRMKCGRVNQRFVATPLDRGAGVTMSLVNADGILKIPKNVEGYEAGEEVELILMRPREEIENTLVSIGSHDVLMDIVANIIHQNKELVNLSSAHVGSLGGIMAIKKGECHIAPIHLLDEQTGIYNLSYLKRYLADEGVVLIKGVKRTQGMIIPKGNPKNIQGITDLIRPDISFVNRQRGSGTRVLLDYLLKQKQLNANQILGYSREMNTHMMVASAVASGSCDVGIGVLSAANMMELDFIPIGDEAYDFVILKENLDDPRVQIFIKVLKSEQFREALKRLGGYELEQPGEIVKP</sequence>
<evidence type="ECO:0000256" key="6">
    <source>
        <dbReference type="ARBA" id="ARBA00021108"/>
    </source>
</evidence>
<keyword evidence="10" id="KW-0479">Metal-binding</keyword>
<dbReference type="GO" id="GO:0006777">
    <property type="term" value="P:Mo-molybdopterin cofactor biosynthetic process"/>
    <property type="evidence" value="ECO:0007669"/>
    <property type="project" value="UniProtKB-UniRule"/>
</dbReference>
<dbReference type="EMBL" id="LKEU01000050">
    <property type="protein sequence ID" value="OFV69014.1"/>
    <property type="molecule type" value="Genomic_DNA"/>
</dbReference>
<evidence type="ECO:0000256" key="2">
    <source>
        <dbReference type="ARBA" id="ARBA00003487"/>
    </source>
</evidence>
<gene>
    <name evidence="12" type="primary">moeA_1</name>
    <name evidence="12" type="ORF">ACWI_35520</name>
</gene>
<dbReference type="InterPro" id="IPR036688">
    <property type="entry name" value="MoeA_C_domain_IV_sf"/>
</dbReference>
<comment type="similarity">
    <text evidence="4 10">Belongs to the MoeA family.</text>
</comment>